<keyword evidence="2" id="KW-1185">Reference proteome</keyword>
<reference evidence="1" key="1">
    <citation type="journal article" date="2023" name="Science">
        <title>Genome structures resolve the early diversification of teleost fishes.</title>
        <authorList>
            <person name="Parey E."/>
            <person name="Louis A."/>
            <person name="Montfort J."/>
            <person name="Bouchez O."/>
            <person name="Roques C."/>
            <person name="Iampietro C."/>
            <person name="Lluch J."/>
            <person name="Castinel A."/>
            <person name="Donnadieu C."/>
            <person name="Desvignes T."/>
            <person name="Floi Bucao C."/>
            <person name="Jouanno E."/>
            <person name="Wen M."/>
            <person name="Mejri S."/>
            <person name="Dirks R."/>
            <person name="Jansen H."/>
            <person name="Henkel C."/>
            <person name="Chen W.J."/>
            <person name="Zahm M."/>
            <person name="Cabau C."/>
            <person name="Klopp C."/>
            <person name="Thompson A.W."/>
            <person name="Robinson-Rechavi M."/>
            <person name="Braasch I."/>
            <person name="Lecointre G."/>
            <person name="Bobe J."/>
            <person name="Postlethwait J.H."/>
            <person name="Berthelot C."/>
            <person name="Roest Crollius H."/>
            <person name="Guiguen Y."/>
        </authorList>
    </citation>
    <scope>NUCLEOTIDE SEQUENCE</scope>
    <source>
        <strain evidence="1">NC1722</strain>
    </source>
</reference>
<accession>A0AAD7SUD4</accession>
<dbReference type="Proteomes" id="UP001221898">
    <property type="component" value="Unassembled WGS sequence"/>
</dbReference>
<protein>
    <submittedName>
        <fullName evidence="1">Uncharacterized protein</fullName>
    </submittedName>
</protein>
<dbReference type="AlphaFoldDB" id="A0AAD7SUD4"/>
<organism evidence="1 2">
    <name type="scientific">Aldrovandia affinis</name>
    <dbReference type="NCBI Taxonomy" id="143900"/>
    <lineage>
        <taxon>Eukaryota</taxon>
        <taxon>Metazoa</taxon>
        <taxon>Chordata</taxon>
        <taxon>Craniata</taxon>
        <taxon>Vertebrata</taxon>
        <taxon>Euteleostomi</taxon>
        <taxon>Actinopterygii</taxon>
        <taxon>Neopterygii</taxon>
        <taxon>Teleostei</taxon>
        <taxon>Notacanthiformes</taxon>
        <taxon>Halosauridae</taxon>
        <taxon>Aldrovandia</taxon>
    </lineage>
</organism>
<evidence type="ECO:0000313" key="1">
    <source>
        <dbReference type="EMBL" id="KAJ8408965.1"/>
    </source>
</evidence>
<name>A0AAD7SUD4_9TELE</name>
<dbReference type="EMBL" id="JAINUG010000032">
    <property type="protein sequence ID" value="KAJ8408965.1"/>
    <property type="molecule type" value="Genomic_DNA"/>
</dbReference>
<gene>
    <name evidence="1" type="ORF">AAFF_G00239860</name>
</gene>
<sequence>MPCGSDKEGGRVAAQGRPTLNLNTSLQLFAKLQSAEGLPMMLDTKPVAAPVLRTFRQTRHWSHDYYQSLFVL</sequence>
<proteinExistence type="predicted"/>
<comment type="caution">
    <text evidence="1">The sequence shown here is derived from an EMBL/GenBank/DDBJ whole genome shotgun (WGS) entry which is preliminary data.</text>
</comment>
<evidence type="ECO:0000313" key="2">
    <source>
        <dbReference type="Proteomes" id="UP001221898"/>
    </source>
</evidence>